<dbReference type="Proteomes" id="UP001165289">
    <property type="component" value="Unassembled WGS sequence"/>
</dbReference>
<dbReference type="EMBL" id="JAKMXF010000298">
    <property type="protein sequence ID" value="KAI6652699.1"/>
    <property type="molecule type" value="Genomic_DNA"/>
</dbReference>
<dbReference type="SUPFAM" id="SSF63825">
    <property type="entry name" value="YWTD domain"/>
    <property type="match status" value="1"/>
</dbReference>
<dbReference type="GO" id="GO:0061630">
    <property type="term" value="F:ubiquitin protein ligase activity"/>
    <property type="evidence" value="ECO:0007669"/>
    <property type="project" value="TreeGrafter"/>
</dbReference>
<feature type="repeat" description="NHL" evidence="2">
    <location>
        <begin position="142"/>
        <end position="187"/>
    </location>
</feature>
<dbReference type="PROSITE" id="PS51125">
    <property type="entry name" value="NHL"/>
    <property type="match status" value="2"/>
</dbReference>
<dbReference type="AlphaFoldDB" id="A0AAV7JVP6"/>
<evidence type="ECO:0000313" key="4">
    <source>
        <dbReference type="Proteomes" id="UP001165289"/>
    </source>
</evidence>
<sequence>MAELYPEIPLVMNPTEARINQLFDHLVICLNRRRVKLISEFRERQKEKSTALSESDRTISQLQESKASIQTQMKENMLQSMRERMIEDIDAKLKELRVTVRETEVLFQCETQQIEESIFVLGQLIEREIISPPNYPALLQPSISAGNRGTAEGELDFARGIAFNENTQLIYVAHGSNSGRISVFSVTGEFIKTVCEGIFRYPRGIAISGEDVYISDVLFHCIFHYKLPNFRLVTGVGKEGKGKEEFNSPSGLTVSTDRSVFVADLDNHRIVVMDANLKHQKFITHDTMTAPQDVKLLDDSIYVLSSKDNHCLHVFSPAGEKLRSFITCNQ</sequence>
<dbReference type="InterPro" id="IPR001258">
    <property type="entry name" value="NHL_repeat"/>
</dbReference>
<evidence type="ECO:0000256" key="1">
    <source>
        <dbReference type="ARBA" id="ARBA00022737"/>
    </source>
</evidence>
<keyword evidence="4" id="KW-1185">Reference proteome</keyword>
<dbReference type="PANTHER" id="PTHR24104">
    <property type="entry name" value="E3 UBIQUITIN-PROTEIN LIGASE NHLRC1-RELATED"/>
    <property type="match status" value="1"/>
</dbReference>
<organism evidence="3 4">
    <name type="scientific">Oopsacas minuta</name>
    <dbReference type="NCBI Taxonomy" id="111878"/>
    <lineage>
        <taxon>Eukaryota</taxon>
        <taxon>Metazoa</taxon>
        <taxon>Porifera</taxon>
        <taxon>Hexactinellida</taxon>
        <taxon>Hexasterophora</taxon>
        <taxon>Lyssacinosida</taxon>
        <taxon>Leucopsacidae</taxon>
        <taxon>Oopsacas</taxon>
    </lineage>
</organism>
<keyword evidence="1" id="KW-0677">Repeat</keyword>
<dbReference type="CDD" id="cd05819">
    <property type="entry name" value="NHL"/>
    <property type="match status" value="1"/>
</dbReference>
<evidence type="ECO:0000256" key="2">
    <source>
        <dbReference type="PROSITE-ProRule" id="PRU00504"/>
    </source>
</evidence>
<dbReference type="GO" id="GO:0000209">
    <property type="term" value="P:protein polyubiquitination"/>
    <property type="evidence" value="ECO:0007669"/>
    <property type="project" value="TreeGrafter"/>
</dbReference>
<dbReference type="InterPro" id="IPR050952">
    <property type="entry name" value="TRIM-NHL_E3_ligases"/>
</dbReference>
<evidence type="ECO:0000313" key="3">
    <source>
        <dbReference type="EMBL" id="KAI6652699.1"/>
    </source>
</evidence>
<dbReference type="Pfam" id="PF01436">
    <property type="entry name" value="NHL"/>
    <property type="match status" value="1"/>
</dbReference>
<dbReference type="GO" id="GO:0043161">
    <property type="term" value="P:proteasome-mediated ubiquitin-dependent protein catabolic process"/>
    <property type="evidence" value="ECO:0007669"/>
    <property type="project" value="TreeGrafter"/>
</dbReference>
<feature type="repeat" description="NHL" evidence="2">
    <location>
        <begin position="233"/>
        <end position="276"/>
    </location>
</feature>
<dbReference type="GO" id="GO:0008270">
    <property type="term" value="F:zinc ion binding"/>
    <property type="evidence" value="ECO:0007669"/>
    <property type="project" value="UniProtKB-KW"/>
</dbReference>
<accession>A0AAV7JVP6</accession>
<comment type="caution">
    <text evidence="3">The sequence shown here is derived from an EMBL/GenBank/DDBJ whole genome shotgun (WGS) entry which is preliminary data.</text>
</comment>
<reference evidence="3 4" key="1">
    <citation type="journal article" date="2023" name="BMC Biol.">
        <title>The compact genome of the sponge Oopsacas minuta (Hexactinellida) is lacking key metazoan core genes.</title>
        <authorList>
            <person name="Santini S."/>
            <person name="Schenkelaars Q."/>
            <person name="Jourda C."/>
            <person name="Duchesne M."/>
            <person name="Belahbib H."/>
            <person name="Rocher C."/>
            <person name="Selva M."/>
            <person name="Riesgo A."/>
            <person name="Vervoort M."/>
            <person name="Leys S.P."/>
            <person name="Kodjabachian L."/>
            <person name="Le Bivic A."/>
            <person name="Borchiellini C."/>
            <person name="Claverie J.M."/>
            <person name="Renard E."/>
        </authorList>
    </citation>
    <scope>NUCLEOTIDE SEQUENCE [LARGE SCALE GENOMIC DNA]</scope>
    <source>
        <strain evidence="3">SPO-2</strain>
    </source>
</reference>
<proteinExistence type="predicted"/>
<dbReference type="Gene3D" id="2.120.10.30">
    <property type="entry name" value="TolB, C-terminal domain"/>
    <property type="match status" value="2"/>
</dbReference>
<gene>
    <name evidence="3" type="ORF">LOD99_4482</name>
</gene>
<dbReference type="PANTHER" id="PTHR24104:SF25">
    <property type="entry name" value="PROTEIN LIN-41"/>
    <property type="match status" value="1"/>
</dbReference>
<protein>
    <submittedName>
        <fullName evidence="3">Uncharacterized protein</fullName>
    </submittedName>
</protein>
<dbReference type="InterPro" id="IPR011042">
    <property type="entry name" value="6-blade_b-propeller_TolB-like"/>
</dbReference>
<name>A0AAV7JVP6_9METZ</name>